<keyword evidence="4 10" id="KW-0049">Antioxidant</keyword>
<comment type="miscellaneous">
    <text evidence="10">The active site is a conserved redox-active cysteine residue, the peroxidatic cysteine (C(P)), which makes the nucleophilic attack on the peroxide substrate. The peroxide oxidizes the C(P)-SH to cysteine sulfenic acid (C(P)-SOH), which then reacts with another cysteine residue, the resolving cysteine (C(R)), to form a disulfide bridge. The disulfide is subsequently reduced by an appropriate electron donor to complete the catalytic cycle. Although the primary sequence of this enzyme is similar to those of the 1-Cys Prx6 enzymes, its catalytic properties resemble those of the typical 2-Cys Prxs and C(R) is provided by the other dimeric subunit to form an intersubunit disulfide. The disulfide is subsequently reduced by thioredoxin.</text>
</comment>
<evidence type="ECO:0000256" key="6">
    <source>
        <dbReference type="ARBA" id="ARBA00023157"/>
    </source>
</evidence>
<evidence type="ECO:0000256" key="7">
    <source>
        <dbReference type="ARBA" id="ARBA00023284"/>
    </source>
</evidence>
<dbReference type="GO" id="GO:0033554">
    <property type="term" value="P:cellular response to stress"/>
    <property type="evidence" value="ECO:0007669"/>
    <property type="project" value="TreeGrafter"/>
</dbReference>
<keyword evidence="3 10" id="KW-0575">Peroxidase</keyword>
<dbReference type="Pfam" id="PF10417">
    <property type="entry name" value="1-cysPrx_C"/>
    <property type="match status" value="1"/>
</dbReference>
<dbReference type="FunFam" id="3.40.30.10:FF:000011">
    <property type="entry name" value="Peroxiredoxin PRX1"/>
    <property type="match status" value="1"/>
</dbReference>
<dbReference type="PIRSF" id="PIRSF000239">
    <property type="entry name" value="AHPC"/>
    <property type="match status" value="1"/>
</dbReference>
<dbReference type="InterPro" id="IPR050217">
    <property type="entry name" value="Peroxiredoxin"/>
</dbReference>
<feature type="binding site" evidence="10">
    <location>
        <position position="135"/>
    </location>
    <ligand>
        <name>substrate</name>
    </ligand>
</feature>
<keyword evidence="6 10" id="KW-1015">Disulfide bond</keyword>
<dbReference type="PANTHER" id="PTHR10681">
    <property type="entry name" value="THIOREDOXIN PEROXIDASE"/>
    <property type="match status" value="1"/>
</dbReference>
<accession>A0A4R3MYM2</accession>
<dbReference type="InterPro" id="IPR019479">
    <property type="entry name" value="Peroxiredoxin_C"/>
</dbReference>
<evidence type="ECO:0000256" key="10">
    <source>
        <dbReference type="HAMAP-Rule" id="MF_00401"/>
    </source>
</evidence>
<comment type="subunit">
    <text evidence="10">Homodecamer. Pentamer of dimers that assemble into a ring structure.</text>
</comment>
<evidence type="ECO:0000313" key="14">
    <source>
        <dbReference type="Proteomes" id="UP000294650"/>
    </source>
</evidence>
<comment type="catalytic activity">
    <reaction evidence="10">
        <text>a hydroperoxide + [thioredoxin]-dithiol = an alcohol + [thioredoxin]-disulfide + H2O</text>
        <dbReference type="Rhea" id="RHEA:62620"/>
        <dbReference type="Rhea" id="RHEA-COMP:10698"/>
        <dbReference type="Rhea" id="RHEA-COMP:10700"/>
        <dbReference type="ChEBI" id="CHEBI:15377"/>
        <dbReference type="ChEBI" id="CHEBI:29950"/>
        <dbReference type="ChEBI" id="CHEBI:30879"/>
        <dbReference type="ChEBI" id="CHEBI:35924"/>
        <dbReference type="ChEBI" id="CHEBI:50058"/>
        <dbReference type="EC" id="1.11.1.24"/>
    </reaction>
</comment>
<organism evidence="13 14">
    <name type="scientific">Melghiribacillus thermohalophilus</name>
    <dbReference type="NCBI Taxonomy" id="1324956"/>
    <lineage>
        <taxon>Bacteria</taxon>
        <taxon>Bacillati</taxon>
        <taxon>Bacillota</taxon>
        <taxon>Bacilli</taxon>
        <taxon>Bacillales</taxon>
        <taxon>Bacillaceae</taxon>
        <taxon>Melghiribacillus</taxon>
    </lineage>
</organism>
<evidence type="ECO:0000259" key="12">
    <source>
        <dbReference type="PROSITE" id="PS51352"/>
    </source>
</evidence>
<dbReference type="EC" id="1.11.1.24" evidence="10"/>
<feature type="active site" description="Cysteine sulfenic acid (-SOH) intermediate" evidence="10">
    <location>
        <position position="58"/>
    </location>
</feature>
<keyword evidence="14" id="KW-1185">Reference proteome</keyword>
<evidence type="ECO:0000256" key="2">
    <source>
        <dbReference type="ARBA" id="ARBA00022490"/>
    </source>
</evidence>
<dbReference type="AlphaFoldDB" id="A0A4R3MYM2"/>
<dbReference type="GO" id="GO:0045454">
    <property type="term" value="P:cell redox homeostasis"/>
    <property type="evidence" value="ECO:0007669"/>
    <property type="project" value="TreeGrafter"/>
</dbReference>
<comment type="similarity">
    <text evidence="1">Belongs to the peroxiredoxin family. AhpC/Prx1 subfamily.</text>
</comment>
<dbReference type="InterPro" id="IPR013766">
    <property type="entry name" value="Thioredoxin_domain"/>
</dbReference>
<keyword evidence="7 10" id="KW-0676">Redox-active center</keyword>
<dbReference type="NCBIfam" id="NF009668">
    <property type="entry name" value="PRK13189.1"/>
    <property type="match status" value="1"/>
</dbReference>
<name>A0A4R3MYM2_9BACI</name>
<gene>
    <name evidence="13" type="ORF">EDD68_11875</name>
</gene>
<feature type="disulfide bond" description="Interchain (with Cys-58); in linked form" evidence="10">
    <location>
        <position position="218"/>
    </location>
</feature>
<comment type="caution">
    <text evidence="13">The sequence shown here is derived from an EMBL/GenBank/DDBJ whole genome shotgun (WGS) entry which is preliminary data.</text>
</comment>
<dbReference type="GO" id="GO:0005829">
    <property type="term" value="C:cytosol"/>
    <property type="evidence" value="ECO:0007669"/>
    <property type="project" value="TreeGrafter"/>
</dbReference>
<evidence type="ECO:0000256" key="4">
    <source>
        <dbReference type="ARBA" id="ARBA00022862"/>
    </source>
</evidence>
<dbReference type="GO" id="GO:0042744">
    <property type="term" value="P:hydrogen peroxide catabolic process"/>
    <property type="evidence" value="ECO:0007669"/>
    <property type="project" value="TreeGrafter"/>
</dbReference>
<dbReference type="SUPFAM" id="SSF52833">
    <property type="entry name" value="Thioredoxin-like"/>
    <property type="match status" value="1"/>
</dbReference>
<sequence length="222" mass="25337">MTENIQNNQEPEVRSLPRIGSKAPAFEAVTTHGTLKLEDYKGSWLVLFSHPADFTPVCTTEFMAFQEIYPQLREMNTELLGLSIDSVHSHIAWVRNIEEKFGVKIEFPIIADLNKDVAQKYGMIMPEESSTEASRAVFIIDDKQVVRAIIYYPLSTGRNMDEILRVIKALQTTDRHNIATPANWKEGDKVIVPPSPTQEGAEERMKDKDLECVDFYFCKKQL</sequence>
<evidence type="ECO:0000313" key="13">
    <source>
        <dbReference type="EMBL" id="TCT19389.1"/>
    </source>
</evidence>
<dbReference type="Proteomes" id="UP000294650">
    <property type="component" value="Unassembled WGS sequence"/>
</dbReference>
<dbReference type="InterPro" id="IPR024706">
    <property type="entry name" value="Peroxiredoxin_AhpC-typ"/>
</dbReference>
<dbReference type="EMBL" id="SMAN01000018">
    <property type="protein sequence ID" value="TCT19389.1"/>
    <property type="molecule type" value="Genomic_DNA"/>
</dbReference>
<dbReference type="CDD" id="cd03016">
    <property type="entry name" value="PRX_1cys"/>
    <property type="match status" value="1"/>
</dbReference>
<comment type="function">
    <text evidence="9 10">Thiol-specific peroxidase that catalyzes the reduction of hydrogen peroxide and organic hydroperoxides to water and alcohols, respectively. Plays a role in cell protection against oxidative stress by detoxifying peroxides.</text>
</comment>
<dbReference type="PROSITE" id="PS51352">
    <property type="entry name" value="THIOREDOXIN_2"/>
    <property type="match status" value="1"/>
</dbReference>
<protein>
    <recommendedName>
        <fullName evidence="10">Peroxiredoxin</fullName>
        <ecNumber evidence="10">1.11.1.24</ecNumber>
    </recommendedName>
    <alternativeName>
        <fullName evidence="10">Thioredoxin peroxidase</fullName>
    </alternativeName>
    <alternativeName>
        <fullName evidence="10">Thioredoxin-dependent peroxiredoxin</fullName>
    </alternativeName>
</protein>
<dbReference type="GO" id="GO:0008379">
    <property type="term" value="F:thioredoxin peroxidase activity"/>
    <property type="evidence" value="ECO:0007669"/>
    <property type="project" value="TreeGrafter"/>
</dbReference>
<evidence type="ECO:0000256" key="9">
    <source>
        <dbReference type="ARBA" id="ARBA00037420"/>
    </source>
</evidence>
<dbReference type="InterPro" id="IPR022915">
    <property type="entry name" value="Peroxiredoxin_TDXH"/>
</dbReference>
<feature type="domain" description="Thioredoxin" evidence="12">
    <location>
        <begin position="17"/>
        <end position="172"/>
    </location>
</feature>
<dbReference type="PANTHER" id="PTHR10681:SF128">
    <property type="entry name" value="THIOREDOXIN-DEPENDENT PEROXIDE REDUCTASE, MITOCHONDRIAL"/>
    <property type="match status" value="1"/>
</dbReference>
<dbReference type="Gene3D" id="3.40.30.10">
    <property type="entry name" value="Glutaredoxin"/>
    <property type="match status" value="1"/>
</dbReference>
<dbReference type="InterPro" id="IPR036249">
    <property type="entry name" value="Thioredoxin-like_sf"/>
</dbReference>
<feature type="disulfide bond" description="Alternate" evidence="10">
    <location>
        <begin position="212"/>
        <end position="218"/>
    </location>
</feature>
<dbReference type="InterPro" id="IPR045020">
    <property type="entry name" value="PRX_1cys"/>
</dbReference>
<dbReference type="Pfam" id="PF00578">
    <property type="entry name" value="AhpC-TSA"/>
    <property type="match status" value="1"/>
</dbReference>
<evidence type="ECO:0000256" key="1">
    <source>
        <dbReference type="ARBA" id="ARBA00009796"/>
    </source>
</evidence>
<comment type="similarity">
    <text evidence="8 10">Belongs to the peroxiredoxin family. Prx6 subfamily.</text>
</comment>
<evidence type="ECO:0000256" key="5">
    <source>
        <dbReference type="ARBA" id="ARBA00023002"/>
    </source>
</evidence>
<dbReference type="GO" id="GO:0006979">
    <property type="term" value="P:response to oxidative stress"/>
    <property type="evidence" value="ECO:0007669"/>
    <property type="project" value="TreeGrafter"/>
</dbReference>
<proteinExistence type="inferred from homology"/>
<evidence type="ECO:0000256" key="8">
    <source>
        <dbReference type="ARBA" id="ARBA00025719"/>
    </source>
</evidence>
<evidence type="ECO:0000256" key="3">
    <source>
        <dbReference type="ARBA" id="ARBA00022559"/>
    </source>
</evidence>
<feature type="active site" description="Cysteine sulfenic acid (-SOH) intermediate; for peroxidase activity" evidence="11">
    <location>
        <position position="58"/>
    </location>
</feature>
<feature type="disulfide bond" description="Interchain (with Cys-218); in linked form" evidence="10">
    <location>
        <position position="58"/>
    </location>
</feature>
<reference evidence="13 14" key="1">
    <citation type="submission" date="2019-03" db="EMBL/GenBank/DDBJ databases">
        <title>Genomic Encyclopedia of Type Strains, Phase IV (KMG-IV): sequencing the most valuable type-strain genomes for metagenomic binning, comparative biology and taxonomic classification.</title>
        <authorList>
            <person name="Goeker M."/>
        </authorList>
    </citation>
    <scope>NUCLEOTIDE SEQUENCE [LARGE SCALE GENOMIC DNA]</scope>
    <source>
        <strain evidence="13 14">DSM 25894</strain>
    </source>
</reference>
<keyword evidence="5 10" id="KW-0560">Oxidoreductase</keyword>
<dbReference type="HAMAP" id="MF_00401">
    <property type="entry name" value="Peroxiredoxin"/>
    <property type="match status" value="1"/>
</dbReference>
<comment type="subcellular location">
    <subcellularLocation>
        <location evidence="10">Cytoplasm</location>
    </subcellularLocation>
</comment>
<dbReference type="InterPro" id="IPR000866">
    <property type="entry name" value="AhpC/TSA"/>
</dbReference>
<keyword evidence="2 10" id="KW-0963">Cytoplasm</keyword>
<dbReference type="Gene3D" id="3.30.1020.10">
    <property type="entry name" value="Antioxidant, Horf6, Chain A, domain2"/>
    <property type="match status" value="1"/>
</dbReference>
<evidence type="ECO:0000256" key="11">
    <source>
        <dbReference type="PIRSR" id="PIRSR000239-1"/>
    </source>
</evidence>